<protein>
    <submittedName>
        <fullName evidence="1">Uncharacterized protein</fullName>
    </submittedName>
</protein>
<comment type="caution">
    <text evidence="1">The sequence shown here is derived from an EMBL/GenBank/DDBJ whole genome shotgun (WGS) entry which is preliminary data.</text>
</comment>
<dbReference type="SUPFAM" id="SSF50249">
    <property type="entry name" value="Nucleic acid-binding proteins"/>
    <property type="match status" value="1"/>
</dbReference>
<evidence type="ECO:0000313" key="2">
    <source>
        <dbReference type="Proteomes" id="UP000051530"/>
    </source>
</evidence>
<accession>A0A0R0LZZ6</accession>
<organism evidence="1 2">
    <name type="scientific">Pseudoloma neurophilia</name>
    <dbReference type="NCBI Taxonomy" id="146866"/>
    <lineage>
        <taxon>Eukaryota</taxon>
        <taxon>Fungi</taxon>
        <taxon>Fungi incertae sedis</taxon>
        <taxon>Microsporidia</taxon>
        <taxon>Pseudoloma</taxon>
    </lineage>
</organism>
<proteinExistence type="predicted"/>
<dbReference type="InterPro" id="IPR012340">
    <property type="entry name" value="NA-bd_OB-fold"/>
</dbReference>
<name>A0A0R0LZZ6_9MICR</name>
<dbReference type="VEuPathDB" id="MicrosporidiaDB:M153_13100019565"/>
<evidence type="ECO:0000313" key="1">
    <source>
        <dbReference type="EMBL" id="KRH94828.1"/>
    </source>
</evidence>
<keyword evidence="2" id="KW-1185">Reference proteome</keyword>
<sequence length="132" mass="14957">MSTDDILIPLIQSDCKIVNLSVNQFPILANISLESENLKLQTDIMIKEFPIIDILKQKKFKTLTIEVIIFKGPGEALDTSFNYVMLGHMYERSPNKENTFKVSFGGMLCEFTADVHLNEMDEIGMGLKININ</sequence>
<dbReference type="AlphaFoldDB" id="A0A0R0LZZ6"/>
<gene>
    <name evidence="1" type="ORF">M153_13100019565</name>
</gene>
<dbReference type="EMBL" id="LGUB01000027">
    <property type="protein sequence ID" value="KRH94828.1"/>
    <property type="molecule type" value="Genomic_DNA"/>
</dbReference>
<reference evidence="1 2" key="1">
    <citation type="submission" date="2015-07" db="EMBL/GenBank/DDBJ databases">
        <title>The genome of Pseudoloma neurophilia, a relevant intracellular parasite of the zebrafish.</title>
        <authorList>
            <person name="Ndikumana S."/>
            <person name="Pelin A."/>
            <person name="Sanders J."/>
            <person name="Corradi N."/>
        </authorList>
    </citation>
    <scope>NUCLEOTIDE SEQUENCE [LARGE SCALE GENOMIC DNA]</scope>
    <source>
        <strain evidence="1 2">MK1</strain>
    </source>
</reference>
<dbReference type="Proteomes" id="UP000051530">
    <property type="component" value="Unassembled WGS sequence"/>
</dbReference>
<dbReference type="Gene3D" id="2.40.50.140">
    <property type="entry name" value="Nucleic acid-binding proteins"/>
    <property type="match status" value="1"/>
</dbReference>